<dbReference type="Proteomes" id="UP000315724">
    <property type="component" value="Chromosome"/>
</dbReference>
<organism evidence="1 2">
    <name type="scientific">Thalassoglobus polymorphus</name>
    <dbReference type="NCBI Taxonomy" id="2527994"/>
    <lineage>
        <taxon>Bacteria</taxon>
        <taxon>Pseudomonadati</taxon>
        <taxon>Planctomycetota</taxon>
        <taxon>Planctomycetia</taxon>
        <taxon>Planctomycetales</taxon>
        <taxon>Planctomycetaceae</taxon>
        <taxon>Thalassoglobus</taxon>
    </lineage>
</organism>
<proteinExistence type="predicted"/>
<dbReference type="AlphaFoldDB" id="A0A517QSP3"/>
<evidence type="ECO:0000313" key="2">
    <source>
        <dbReference type="Proteomes" id="UP000315724"/>
    </source>
</evidence>
<dbReference type="KEGG" id="tpol:Mal48_39220"/>
<dbReference type="RefSeq" id="WP_145202936.1">
    <property type="nucleotide sequence ID" value="NZ_CP036267.1"/>
</dbReference>
<sequence length="117" mass="13283">MKNSYFSNRGTGVCLIDSDLSVGRDMNVASASITKCQVEATSAVGPVWEKEPKIAPSQPEFRIHEFQNRNWVVFDQSDEVRFSGSLGECEDWLDWEENQEGRKGLIKFVQVFFASSR</sequence>
<keyword evidence="2" id="KW-1185">Reference proteome</keyword>
<gene>
    <name evidence="1" type="ORF">Mal48_39220</name>
</gene>
<protein>
    <submittedName>
        <fullName evidence="1">Uncharacterized protein</fullName>
    </submittedName>
</protein>
<name>A0A517QSP3_9PLAN</name>
<accession>A0A517QSP3</accession>
<dbReference type="EMBL" id="CP036267">
    <property type="protein sequence ID" value="QDT34654.1"/>
    <property type="molecule type" value="Genomic_DNA"/>
</dbReference>
<reference evidence="1 2" key="1">
    <citation type="submission" date="2019-02" db="EMBL/GenBank/DDBJ databases">
        <title>Deep-cultivation of Planctomycetes and their phenomic and genomic characterization uncovers novel biology.</title>
        <authorList>
            <person name="Wiegand S."/>
            <person name="Jogler M."/>
            <person name="Boedeker C."/>
            <person name="Pinto D."/>
            <person name="Vollmers J."/>
            <person name="Rivas-Marin E."/>
            <person name="Kohn T."/>
            <person name="Peeters S.H."/>
            <person name="Heuer A."/>
            <person name="Rast P."/>
            <person name="Oberbeckmann S."/>
            <person name="Bunk B."/>
            <person name="Jeske O."/>
            <person name="Meyerdierks A."/>
            <person name="Storesund J.E."/>
            <person name="Kallscheuer N."/>
            <person name="Luecker S."/>
            <person name="Lage O.M."/>
            <person name="Pohl T."/>
            <person name="Merkel B.J."/>
            <person name="Hornburger P."/>
            <person name="Mueller R.-W."/>
            <person name="Bruemmer F."/>
            <person name="Labrenz M."/>
            <person name="Spormann A.M."/>
            <person name="Op den Camp H."/>
            <person name="Overmann J."/>
            <person name="Amann R."/>
            <person name="Jetten M.S.M."/>
            <person name="Mascher T."/>
            <person name="Medema M.H."/>
            <person name="Devos D.P."/>
            <person name="Kaster A.-K."/>
            <person name="Ovreas L."/>
            <person name="Rohde M."/>
            <person name="Galperin M.Y."/>
            <person name="Jogler C."/>
        </authorList>
    </citation>
    <scope>NUCLEOTIDE SEQUENCE [LARGE SCALE GENOMIC DNA]</scope>
    <source>
        <strain evidence="1 2">Mal48</strain>
    </source>
</reference>
<evidence type="ECO:0000313" key="1">
    <source>
        <dbReference type="EMBL" id="QDT34654.1"/>
    </source>
</evidence>